<proteinExistence type="predicted"/>
<keyword evidence="3" id="KW-1185">Reference proteome</keyword>
<name>A0A4U6VUL5_SETVI</name>
<evidence type="ECO:0000313" key="3">
    <source>
        <dbReference type="Proteomes" id="UP000298652"/>
    </source>
</evidence>
<feature type="compositionally biased region" description="Low complexity" evidence="1">
    <location>
        <begin position="28"/>
        <end position="39"/>
    </location>
</feature>
<dbReference type="AlphaFoldDB" id="A0A4U6VUL5"/>
<evidence type="ECO:0000313" key="2">
    <source>
        <dbReference type="EMBL" id="TKW33568.1"/>
    </source>
</evidence>
<sequence>MWETEEYLNANFRGFLFDQGGRSERRASQPPAARRSPSACHGSTPPTPFCLSTGKAATTMASRASACSPNPHGSPPPRPPDRPEAPDARRPRPIAAEDHPELCLLCPMASPANGRLARALAAPGLIFSPPEPRLDPPRHPGPIKGTPSPAMPPLATARTCATTFSSAPRFLLCAAAELPWSSPLCATPHCGDSPRFFQPTSRPLLRAVLELAGVRKKHRCHRSTVEAPPPPDPFFLPSRPTLPSFADPFSASPEGRTSFTRHRKKTPPRSCTPSKESPNQSKTPRTHKLFLKASPSA</sequence>
<protein>
    <submittedName>
        <fullName evidence="2">Uncharacterized protein</fullName>
    </submittedName>
</protein>
<evidence type="ECO:0000256" key="1">
    <source>
        <dbReference type="SAM" id="MobiDB-lite"/>
    </source>
</evidence>
<dbReference type="Gramene" id="TKW33568">
    <property type="protein sequence ID" value="TKW33568"/>
    <property type="gene ID" value="SEVIR_2G246400v2"/>
</dbReference>
<organism evidence="2 3">
    <name type="scientific">Setaria viridis</name>
    <name type="common">Green bristlegrass</name>
    <name type="synonym">Setaria italica subsp. viridis</name>
    <dbReference type="NCBI Taxonomy" id="4556"/>
    <lineage>
        <taxon>Eukaryota</taxon>
        <taxon>Viridiplantae</taxon>
        <taxon>Streptophyta</taxon>
        <taxon>Embryophyta</taxon>
        <taxon>Tracheophyta</taxon>
        <taxon>Spermatophyta</taxon>
        <taxon>Magnoliopsida</taxon>
        <taxon>Liliopsida</taxon>
        <taxon>Poales</taxon>
        <taxon>Poaceae</taxon>
        <taxon>PACMAD clade</taxon>
        <taxon>Panicoideae</taxon>
        <taxon>Panicodae</taxon>
        <taxon>Paniceae</taxon>
        <taxon>Cenchrinae</taxon>
        <taxon>Setaria</taxon>
    </lineage>
</organism>
<accession>A0A4U6VUL5</accession>
<gene>
    <name evidence="2" type="ORF">SEVIR_2G246400v2</name>
</gene>
<feature type="compositionally biased region" description="Polar residues" evidence="1">
    <location>
        <begin position="55"/>
        <end position="68"/>
    </location>
</feature>
<feature type="compositionally biased region" description="Basic and acidic residues" evidence="1">
    <location>
        <begin position="79"/>
        <end position="92"/>
    </location>
</feature>
<dbReference type="Proteomes" id="UP000298652">
    <property type="component" value="Chromosome 2"/>
</dbReference>
<dbReference type="EMBL" id="CM016553">
    <property type="protein sequence ID" value="TKW33568.1"/>
    <property type="molecule type" value="Genomic_DNA"/>
</dbReference>
<feature type="region of interest" description="Disordered" evidence="1">
    <location>
        <begin position="219"/>
        <end position="297"/>
    </location>
</feature>
<feature type="region of interest" description="Disordered" evidence="1">
    <location>
        <begin position="17"/>
        <end position="92"/>
    </location>
</feature>
<reference evidence="2" key="1">
    <citation type="submission" date="2019-03" db="EMBL/GenBank/DDBJ databases">
        <title>WGS assembly of Setaria viridis.</title>
        <authorList>
            <person name="Huang P."/>
            <person name="Jenkins J."/>
            <person name="Grimwood J."/>
            <person name="Barry K."/>
            <person name="Healey A."/>
            <person name="Mamidi S."/>
            <person name="Sreedasyam A."/>
            <person name="Shu S."/>
            <person name="Feldman M."/>
            <person name="Wu J."/>
            <person name="Yu Y."/>
            <person name="Chen C."/>
            <person name="Johnson J."/>
            <person name="Rokhsar D."/>
            <person name="Baxter I."/>
            <person name="Schmutz J."/>
            <person name="Brutnell T."/>
            <person name="Kellogg E."/>
        </authorList>
    </citation>
    <scope>NUCLEOTIDE SEQUENCE [LARGE SCALE GENOMIC DNA]</scope>
</reference>
<feature type="compositionally biased region" description="Polar residues" evidence="1">
    <location>
        <begin position="269"/>
        <end position="283"/>
    </location>
</feature>